<dbReference type="Proteomes" id="UP000239290">
    <property type="component" value="Unassembled WGS sequence"/>
</dbReference>
<evidence type="ECO:0000313" key="3">
    <source>
        <dbReference type="Proteomes" id="UP000239290"/>
    </source>
</evidence>
<protein>
    <submittedName>
        <fullName evidence="2">Uncharacterized protein</fullName>
    </submittedName>
</protein>
<feature type="region of interest" description="Disordered" evidence="1">
    <location>
        <begin position="31"/>
        <end position="74"/>
    </location>
</feature>
<dbReference type="EMBL" id="PUIO01000002">
    <property type="protein sequence ID" value="PQP26658.1"/>
    <property type="molecule type" value="Genomic_DNA"/>
</dbReference>
<organism evidence="2 3">
    <name type="scientific">Rhodococcus opacus</name>
    <name type="common">Nocardia opaca</name>
    <dbReference type="NCBI Taxonomy" id="37919"/>
    <lineage>
        <taxon>Bacteria</taxon>
        <taxon>Bacillati</taxon>
        <taxon>Actinomycetota</taxon>
        <taxon>Actinomycetes</taxon>
        <taxon>Mycobacteriales</taxon>
        <taxon>Nocardiaceae</taxon>
        <taxon>Rhodococcus</taxon>
    </lineage>
</organism>
<evidence type="ECO:0000256" key="1">
    <source>
        <dbReference type="SAM" id="MobiDB-lite"/>
    </source>
</evidence>
<comment type="caution">
    <text evidence="2">The sequence shown here is derived from an EMBL/GenBank/DDBJ whole genome shotgun (WGS) entry which is preliminary data.</text>
</comment>
<accession>A0A2S8JHZ2</accession>
<evidence type="ECO:0000313" key="2">
    <source>
        <dbReference type="EMBL" id="PQP26658.1"/>
    </source>
</evidence>
<feature type="compositionally biased region" description="Polar residues" evidence="1">
    <location>
        <begin position="49"/>
        <end position="67"/>
    </location>
</feature>
<dbReference type="AlphaFoldDB" id="A0A2S8JHZ2"/>
<reference evidence="3" key="1">
    <citation type="submission" date="2018-02" db="EMBL/GenBank/DDBJ databases">
        <title>Draft genome sequencing of Rhodococcus opacus KU647198.</title>
        <authorList>
            <person name="Zheng B.-X."/>
        </authorList>
    </citation>
    <scope>NUCLEOTIDE SEQUENCE [LARGE SCALE GENOMIC DNA]</scope>
    <source>
        <strain evidence="3">04-OD7</strain>
    </source>
</reference>
<proteinExistence type="predicted"/>
<sequence length="100" mass="10298">MTIVGSTPTHRNRHNGHAALGGLGGVLGGLLGKGAGGGLGPGGDIHTWGGSTSQETDSSDEQASAQPPTRLELRRGICGDRQICDRPQLSARRCDDLSLR</sequence>
<gene>
    <name evidence="2" type="ORF">C5613_02310</name>
</gene>
<name>A0A2S8JHZ2_RHOOP</name>
<feature type="compositionally biased region" description="Gly residues" evidence="1">
    <location>
        <begin position="31"/>
        <end position="43"/>
    </location>
</feature>